<dbReference type="Gene3D" id="1.20.120.450">
    <property type="entry name" value="dinb family like domain"/>
    <property type="match status" value="1"/>
</dbReference>
<name>A0A6L9QNF0_9ACTN</name>
<reference evidence="2 3" key="1">
    <citation type="submission" date="2020-01" db="EMBL/GenBank/DDBJ databases">
        <title>Insect and environment-associated Actinomycetes.</title>
        <authorList>
            <person name="Currrie C."/>
            <person name="Chevrette M."/>
            <person name="Carlson C."/>
            <person name="Stubbendieck R."/>
            <person name="Wendt-Pienkowski E."/>
        </authorList>
    </citation>
    <scope>NUCLEOTIDE SEQUENCE [LARGE SCALE GENOMIC DNA]</scope>
    <source>
        <strain evidence="2 3">SID10258</strain>
    </source>
</reference>
<dbReference type="InterPro" id="IPR007061">
    <property type="entry name" value="MST-like"/>
</dbReference>
<feature type="compositionally biased region" description="Basic and acidic residues" evidence="1">
    <location>
        <begin position="8"/>
        <end position="20"/>
    </location>
</feature>
<evidence type="ECO:0000313" key="3">
    <source>
        <dbReference type="Proteomes" id="UP000475532"/>
    </source>
</evidence>
<feature type="region of interest" description="Disordered" evidence="1">
    <location>
        <begin position="1"/>
        <end position="20"/>
    </location>
</feature>
<dbReference type="Pfam" id="PF04978">
    <property type="entry name" value="MST"/>
    <property type="match status" value="1"/>
</dbReference>
<sequence length="199" mass="22261">MPPSVVVERTDRGTTRTTTREKAEAMTMTEQLTGERADLLAMLAKHRHFLRFTTRDLTDEQAGLRTTASELCLGGLIKHVTSVERGWAEFIVEGPSAMGDFTQMTDEDWQKRVDEFRMLPDDTLEGVLDAYAEVARRTDELVAALPDLGAVQPLPKAPWFTDTEWSARRVFMHIMAETAQHAGHADIIRESLDGAKSMG</sequence>
<dbReference type="Proteomes" id="UP000475532">
    <property type="component" value="Unassembled WGS sequence"/>
</dbReference>
<dbReference type="EMBL" id="JAAGLI010000802">
    <property type="protein sequence ID" value="NEA26576.1"/>
    <property type="molecule type" value="Genomic_DNA"/>
</dbReference>
<comment type="caution">
    <text evidence="2">The sequence shown here is derived from an EMBL/GenBank/DDBJ whole genome shotgun (WGS) entry which is preliminary data.</text>
</comment>
<dbReference type="AlphaFoldDB" id="A0A6L9QNF0"/>
<evidence type="ECO:0000256" key="1">
    <source>
        <dbReference type="SAM" id="MobiDB-lite"/>
    </source>
</evidence>
<protein>
    <submittedName>
        <fullName evidence="2">DinB family protein</fullName>
    </submittedName>
</protein>
<accession>A0A6L9QNF0</accession>
<gene>
    <name evidence="2" type="ORF">G3I70_29370</name>
</gene>
<evidence type="ECO:0000313" key="2">
    <source>
        <dbReference type="EMBL" id="NEA26576.1"/>
    </source>
</evidence>
<proteinExistence type="predicted"/>
<organism evidence="2 3">
    <name type="scientific">Actinomadura bangladeshensis</name>
    <dbReference type="NCBI Taxonomy" id="453573"/>
    <lineage>
        <taxon>Bacteria</taxon>
        <taxon>Bacillati</taxon>
        <taxon>Actinomycetota</taxon>
        <taxon>Actinomycetes</taxon>
        <taxon>Streptosporangiales</taxon>
        <taxon>Thermomonosporaceae</taxon>
        <taxon>Actinomadura</taxon>
    </lineage>
</organism>
<dbReference type="InterPro" id="IPR034660">
    <property type="entry name" value="DinB/YfiT-like"/>
</dbReference>
<dbReference type="SUPFAM" id="SSF109854">
    <property type="entry name" value="DinB/YfiT-like putative metalloenzymes"/>
    <property type="match status" value="1"/>
</dbReference>